<dbReference type="Gene3D" id="1.25.40.10">
    <property type="entry name" value="Tetratricopeptide repeat domain"/>
    <property type="match status" value="5"/>
</dbReference>
<dbReference type="EMBL" id="DVJQ01000050">
    <property type="protein sequence ID" value="HIS74594.1"/>
    <property type="molecule type" value="Genomic_DNA"/>
</dbReference>
<sequence length="530" mass="60935">MKTDSEINRKINKLTRSGQIQKAIEYCQSILMNEPSNTSLCVRLGDLYMDWHLDVYQAKQYIDEAITQYQRAAESLIDDPEIYYKIGFAFYHKGELDRAINYFNLALTKGANKAQCHYMIAQSLKKKDRYHDALDEANEALKHTLLRSSRIHYLKYRLLKALFFKSFKTKIQSKIDLLLSILTLPFDKEAIKDVINKVKIITILPSLLYACKYYILKDYESAIVIYSEAIDKMPGFAPLYSLLGDVYRVVGKHEEAIVEYKMARWIDSLCFSAYSGLVQAYEEMGDYDNAIITYKKFISIHPNNAVLHSNVANLYFMKGEIEEAVSHYQSAITLNPKHDWTSLVAQTLGYIQQNVTKNIQAAISSFHIAHLLAPKEIDIYISLGSAFYDAQDYDNALIIYRRALELEPNNAKIHCNLGYLHWGMGDLTEAIKEYKLSIKNDPNYDIAHNNLGVIYLDDLAHITNAIECFKHAAEANPNYALAYYNLGRAYALKGEKIEAAKYYQLAYDVNSITEEIDPQEIQERLNNLFD</sequence>
<dbReference type="AlphaFoldDB" id="A0A9D1FJB7"/>
<dbReference type="PROSITE" id="PS50293">
    <property type="entry name" value="TPR_REGION"/>
    <property type="match status" value="2"/>
</dbReference>
<feature type="repeat" description="TPR" evidence="1">
    <location>
        <begin position="80"/>
        <end position="113"/>
    </location>
</feature>
<dbReference type="Pfam" id="PF00515">
    <property type="entry name" value="TPR_1"/>
    <property type="match status" value="1"/>
</dbReference>
<dbReference type="SUPFAM" id="SSF48452">
    <property type="entry name" value="TPR-like"/>
    <property type="match status" value="3"/>
</dbReference>
<feature type="repeat" description="TPR" evidence="1">
    <location>
        <begin position="480"/>
        <end position="513"/>
    </location>
</feature>
<protein>
    <submittedName>
        <fullName evidence="2">Tetratricopeptide repeat protein</fullName>
    </submittedName>
</protein>
<evidence type="ECO:0000256" key="1">
    <source>
        <dbReference type="PROSITE-ProRule" id="PRU00339"/>
    </source>
</evidence>
<keyword evidence="1" id="KW-0802">TPR repeat</keyword>
<comment type="caution">
    <text evidence="2">The sequence shown here is derived from an EMBL/GenBank/DDBJ whole genome shotgun (WGS) entry which is preliminary data.</text>
</comment>
<evidence type="ECO:0000313" key="3">
    <source>
        <dbReference type="Proteomes" id="UP000886865"/>
    </source>
</evidence>
<dbReference type="Pfam" id="PF13414">
    <property type="entry name" value="TPR_11"/>
    <property type="match status" value="2"/>
</dbReference>
<name>A0A9D1FJB7_9BACT</name>
<dbReference type="SMART" id="SM00028">
    <property type="entry name" value="TPR"/>
    <property type="match status" value="11"/>
</dbReference>
<dbReference type="PANTHER" id="PTHR12558:SF13">
    <property type="entry name" value="CELL DIVISION CYCLE PROTEIN 27 HOMOLOG"/>
    <property type="match status" value="1"/>
</dbReference>
<feature type="repeat" description="TPR" evidence="1">
    <location>
        <begin position="305"/>
        <end position="338"/>
    </location>
</feature>
<organism evidence="2 3">
    <name type="scientific">Candidatus Galligastranaerophilus intestinavium</name>
    <dbReference type="NCBI Taxonomy" id="2840836"/>
    <lineage>
        <taxon>Bacteria</taxon>
        <taxon>Candidatus Galligastranaerophilus</taxon>
    </lineage>
</organism>
<proteinExistence type="predicted"/>
<dbReference type="InterPro" id="IPR011990">
    <property type="entry name" value="TPR-like_helical_dom_sf"/>
</dbReference>
<feature type="repeat" description="TPR" evidence="1">
    <location>
        <begin position="411"/>
        <end position="444"/>
    </location>
</feature>
<feature type="repeat" description="TPR" evidence="1">
    <location>
        <begin position="377"/>
        <end position="410"/>
    </location>
</feature>
<feature type="repeat" description="TPR" evidence="1">
    <location>
        <begin position="271"/>
        <end position="304"/>
    </location>
</feature>
<dbReference type="Pfam" id="PF13181">
    <property type="entry name" value="TPR_8"/>
    <property type="match status" value="1"/>
</dbReference>
<accession>A0A9D1FJB7</accession>
<dbReference type="PANTHER" id="PTHR12558">
    <property type="entry name" value="CELL DIVISION CYCLE 16,23,27"/>
    <property type="match status" value="1"/>
</dbReference>
<dbReference type="Pfam" id="PF13431">
    <property type="entry name" value="TPR_17"/>
    <property type="match status" value="1"/>
</dbReference>
<dbReference type="Proteomes" id="UP000886865">
    <property type="component" value="Unassembled WGS sequence"/>
</dbReference>
<reference evidence="2" key="2">
    <citation type="journal article" date="2021" name="PeerJ">
        <title>Extensive microbial diversity within the chicken gut microbiome revealed by metagenomics and culture.</title>
        <authorList>
            <person name="Gilroy R."/>
            <person name="Ravi A."/>
            <person name="Getino M."/>
            <person name="Pursley I."/>
            <person name="Horton D.L."/>
            <person name="Alikhan N.F."/>
            <person name="Baker D."/>
            <person name="Gharbi K."/>
            <person name="Hall N."/>
            <person name="Watson M."/>
            <person name="Adriaenssens E.M."/>
            <person name="Foster-Nyarko E."/>
            <person name="Jarju S."/>
            <person name="Secka A."/>
            <person name="Antonio M."/>
            <person name="Oren A."/>
            <person name="Chaudhuri R.R."/>
            <person name="La Ragione R."/>
            <person name="Hildebrand F."/>
            <person name="Pallen M.J."/>
        </authorList>
    </citation>
    <scope>NUCLEOTIDE SEQUENCE</scope>
    <source>
        <strain evidence="2">CHK152-2871</strain>
    </source>
</reference>
<dbReference type="PROSITE" id="PS50005">
    <property type="entry name" value="TPR"/>
    <property type="match status" value="6"/>
</dbReference>
<dbReference type="InterPro" id="IPR019734">
    <property type="entry name" value="TPR_rpt"/>
</dbReference>
<reference evidence="2" key="1">
    <citation type="submission" date="2020-10" db="EMBL/GenBank/DDBJ databases">
        <authorList>
            <person name="Gilroy R."/>
        </authorList>
    </citation>
    <scope>NUCLEOTIDE SEQUENCE</scope>
    <source>
        <strain evidence="2">CHK152-2871</strain>
    </source>
</reference>
<gene>
    <name evidence="2" type="ORF">IAA86_06205</name>
</gene>
<evidence type="ECO:0000313" key="2">
    <source>
        <dbReference type="EMBL" id="HIS74594.1"/>
    </source>
</evidence>